<dbReference type="STRING" id="4432.A0A1U8A5P6"/>
<dbReference type="FunCoup" id="A0A1U8A5P6">
    <property type="interactions" value="1130"/>
</dbReference>
<dbReference type="KEGG" id="nnu:104597022"/>
<evidence type="ECO:0000313" key="5">
    <source>
        <dbReference type="RefSeq" id="XP_010256699.1"/>
    </source>
</evidence>
<dbReference type="AlphaFoldDB" id="A0A1U8A5P6"/>
<dbReference type="eggNOG" id="ENOG502QUFA">
    <property type="taxonomic scope" value="Eukaryota"/>
</dbReference>
<dbReference type="InParanoid" id="A0A1U8A5P6"/>
<proteinExistence type="predicted"/>
<dbReference type="PANTHER" id="PTHR31161">
    <property type="entry name" value="PROTEIN GRAVITROPIC IN THE LIGHT 1"/>
    <property type="match status" value="1"/>
</dbReference>
<dbReference type="OrthoDB" id="678887at2759"/>
<reference evidence="5" key="1">
    <citation type="submission" date="2025-08" db="UniProtKB">
        <authorList>
            <consortium name="RefSeq"/>
        </authorList>
    </citation>
    <scope>IDENTIFICATION</scope>
</reference>
<dbReference type="Pfam" id="PF04859">
    <property type="entry name" value="DUF641"/>
    <property type="match status" value="1"/>
</dbReference>
<dbReference type="GeneID" id="104597022"/>
<keyword evidence="1" id="KW-0175">Coiled coil</keyword>
<evidence type="ECO:0000313" key="4">
    <source>
        <dbReference type="Proteomes" id="UP000189703"/>
    </source>
</evidence>
<dbReference type="Pfam" id="PF24994">
    <property type="entry name" value="GIL1_IRKI_C"/>
    <property type="match status" value="1"/>
</dbReference>
<feature type="domain" description="GIL1/IRKI C-terminal" evidence="3">
    <location>
        <begin position="489"/>
        <end position="539"/>
    </location>
</feature>
<dbReference type="InterPro" id="IPR040225">
    <property type="entry name" value="GIL1-like"/>
</dbReference>
<feature type="domain" description="DUF641" evidence="2">
    <location>
        <begin position="150"/>
        <end position="266"/>
    </location>
</feature>
<evidence type="ECO:0000259" key="3">
    <source>
        <dbReference type="Pfam" id="PF24994"/>
    </source>
</evidence>
<dbReference type="OMA" id="EEAFFGN"/>
<sequence>MCVVFSQCGCVPAQIASLRCNWQKKADRRNTEKEIKYQQLLHAIPFYRKSTDNPPRFSLRSEHKLRNEEIKVKKKLEMATRVSNFSDLIQRVTASCLLYPLSRGRDAREDLEDRTEYEDAEVQQFGEEYGDEEEEYKVWEEKKKLVSVEKVREMEVLMGEVFEVVSAVKRAYVGLQEAHCPWDSEKMSAADIAVVTELRRLVSLKDKFRRRFIGAGKGESLGLVSLRDAVAPYEAAIDELKKEVKAKEVEVENLKEKLHNVTTTSTYSGKKGRFHSFHSKRKVSCCQGQVAETPAPELFEETMNQVKETCKSFTALLLSFMRSAHWDIAAAVRSIEAATNPNAIEDRTSAIVGAHHAKYVLESYVCRKIFHGFDNETFYMDGSLSSLLNPEQFRRDCFSQFRDMKAMDPAELLGILPTCQFGKFCSKKYLSIVHSKMEESLFGDLEQRRLIMAGNHPRTEFYGEFLSLAKAVWLLHLLAFALKPAPCHFQATGGTEFHPQYMESVIKFSGGVPVGSVVGFPVSPGFELGNGSVIKARVYLVQRA</sequence>
<dbReference type="InterPro" id="IPR056813">
    <property type="entry name" value="GIL1_IRKI_C"/>
</dbReference>
<accession>A0A1U8A5P6</accession>
<evidence type="ECO:0000256" key="1">
    <source>
        <dbReference type="SAM" id="Coils"/>
    </source>
</evidence>
<dbReference type="GO" id="GO:0009959">
    <property type="term" value="P:negative gravitropism"/>
    <property type="evidence" value="ECO:0007669"/>
    <property type="project" value="InterPro"/>
</dbReference>
<dbReference type="RefSeq" id="XP_010256699.1">
    <property type="nucleotide sequence ID" value="XM_010258397.2"/>
</dbReference>
<dbReference type="InterPro" id="IPR006943">
    <property type="entry name" value="DUF641_pln"/>
</dbReference>
<evidence type="ECO:0000259" key="2">
    <source>
        <dbReference type="Pfam" id="PF04859"/>
    </source>
</evidence>
<keyword evidence="4" id="KW-1185">Reference proteome</keyword>
<gene>
    <name evidence="5" type="primary">LOC104597022</name>
</gene>
<name>A0A1U8A5P6_NELNU</name>
<protein>
    <submittedName>
        <fullName evidence="5">IRK-interacting protein-like isoform X1</fullName>
    </submittedName>
</protein>
<dbReference type="GO" id="GO:0009639">
    <property type="term" value="P:response to red or far red light"/>
    <property type="evidence" value="ECO:0007669"/>
    <property type="project" value="InterPro"/>
</dbReference>
<dbReference type="Proteomes" id="UP000189703">
    <property type="component" value="Unplaced"/>
</dbReference>
<organism evidence="4 5">
    <name type="scientific">Nelumbo nucifera</name>
    <name type="common">Sacred lotus</name>
    <dbReference type="NCBI Taxonomy" id="4432"/>
    <lineage>
        <taxon>Eukaryota</taxon>
        <taxon>Viridiplantae</taxon>
        <taxon>Streptophyta</taxon>
        <taxon>Embryophyta</taxon>
        <taxon>Tracheophyta</taxon>
        <taxon>Spermatophyta</taxon>
        <taxon>Magnoliopsida</taxon>
        <taxon>Proteales</taxon>
        <taxon>Nelumbonaceae</taxon>
        <taxon>Nelumbo</taxon>
    </lineage>
</organism>
<feature type="coiled-coil region" evidence="1">
    <location>
        <begin position="223"/>
        <end position="264"/>
    </location>
</feature>